<comment type="caution">
    <text evidence="1">The sequence shown here is derived from an EMBL/GenBank/DDBJ whole genome shotgun (WGS) entry which is preliminary data.</text>
</comment>
<dbReference type="Proteomes" id="UP000190744">
    <property type="component" value="Unassembled WGS sequence"/>
</dbReference>
<evidence type="ECO:0000313" key="1">
    <source>
        <dbReference type="EMBL" id="OOQ85460.1"/>
    </source>
</evidence>
<sequence length="255" mass="30000">MMSPRDRPKPRITWWMRLRRFFYNLESPLQLRGTLTRLRHRHRHPFLALLRLLIPLPTWHFRLPEPVPVETMLNNVALLQSRKAAADLTNMRSVPLWRARDTPLRSLYRIYEAVAAREFYAVGPEVEYFWYQSRGSWAAHRIPDPCDEDPVRYAILACIAEELVQAFNWRMSLGMRRDKSKHIYRKTFEDPLPSFTPETVPRWTRRVAPVDAEMIADLPADFLDSAGRLVLEEGGESPTFAQRNIIIDTGHFYTV</sequence>
<accession>A0A1S9RJL2</accession>
<protein>
    <submittedName>
        <fullName evidence="1">Uncharacterized protein</fullName>
    </submittedName>
</protein>
<organism evidence="1 2">
    <name type="scientific">Penicillium brasilianum</name>
    <dbReference type="NCBI Taxonomy" id="104259"/>
    <lineage>
        <taxon>Eukaryota</taxon>
        <taxon>Fungi</taxon>
        <taxon>Dikarya</taxon>
        <taxon>Ascomycota</taxon>
        <taxon>Pezizomycotina</taxon>
        <taxon>Eurotiomycetes</taxon>
        <taxon>Eurotiomycetidae</taxon>
        <taxon>Eurotiales</taxon>
        <taxon>Aspergillaceae</taxon>
        <taxon>Penicillium</taxon>
    </lineage>
</organism>
<dbReference type="EMBL" id="LJBN01000167">
    <property type="protein sequence ID" value="OOQ85460.1"/>
    <property type="molecule type" value="Genomic_DNA"/>
</dbReference>
<name>A0A1S9RJL2_PENBI</name>
<gene>
    <name evidence="1" type="ORF">PEBR_24785</name>
</gene>
<dbReference type="AlphaFoldDB" id="A0A1S9RJL2"/>
<proteinExistence type="predicted"/>
<reference evidence="2" key="1">
    <citation type="submission" date="2015-09" db="EMBL/GenBank/DDBJ databases">
        <authorList>
            <person name="Fill T.P."/>
            <person name="Baretta J.F."/>
            <person name="de Almeida L.G."/>
            <person name="Rocha M."/>
            <person name="de Souza D.H."/>
            <person name="Malavazi I."/>
            <person name="Cerdeira L.T."/>
            <person name="Hong H."/>
            <person name="Samborskyy M."/>
            <person name="de Vasconcelos A.T."/>
            <person name="Leadlay P."/>
            <person name="Rodrigues-Filho E."/>
        </authorList>
    </citation>
    <scope>NUCLEOTIDE SEQUENCE [LARGE SCALE GENOMIC DNA]</scope>
    <source>
        <strain evidence="2">LaBioMMi 136</strain>
    </source>
</reference>
<evidence type="ECO:0000313" key="2">
    <source>
        <dbReference type="Proteomes" id="UP000190744"/>
    </source>
</evidence>